<dbReference type="Proteomes" id="UP000712600">
    <property type="component" value="Unassembled WGS sequence"/>
</dbReference>
<evidence type="ECO:0008006" key="5">
    <source>
        <dbReference type="Google" id="ProtNLM"/>
    </source>
</evidence>
<organism evidence="3 4">
    <name type="scientific">Brassica cretica</name>
    <name type="common">Mustard</name>
    <dbReference type="NCBI Taxonomy" id="69181"/>
    <lineage>
        <taxon>Eukaryota</taxon>
        <taxon>Viridiplantae</taxon>
        <taxon>Streptophyta</taxon>
        <taxon>Embryophyta</taxon>
        <taxon>Tracheophyta</taxon>
        <taxon>Spermatophyta</taxon>
        <taxon>Magnoliopsida</taxon>
        <taxon>eudicotyledons</taxon>
        <taxon>Gunneridae</taxon>
        <taxon>Pentapetalae</taxon>
        <taxon>rosids</taxon>
        <taxon>malvids</taxon>
        <taxon>Brassicales</taxon>
        <taxon>Brassicaceae</taxon>
        <taxon>Brassiceae</taxon>
        <taxon>Brassica</taxon>
    </lineage>
</organism>
<protein>
    <recommendedName>
        <fullName evidence="5">Secreted protein</fullName>
    </recommendedName>
</protein>
<comment type="caution">
    <text evidence="3">The sequence shown here is derived from an EMBL/GenBank/DDBJ whole genome shotgun (WGS) entry which is preliminary data.</text>
</comment>
<dbReference type="AlphaFoldDB" id="A0A8S9R0I8"/>
<proteinExistence type="predicted"/>
<feature type="chain" id="PRO_5035727142" description="Secreted protein" evidence="2">
    <location>
        <begin position="20"/>
        <end position="66"/>
    </location>
</feature>
<evidence type="ECO:0000313" key="4">
    <source>
        <dbReference type="Proteomes" id="UP000712600"/>
    </source>
</evidence>
<feature type="signal peptide" evidence="2">
    <location>
        <begin position="1"/>
        <end position="19"/>
    </location>
</feature>
<keyword evidence="2" id="KW-0732">Signal</keyword>
<evidence type="ECO:0000256" key="2">
    <source>
        <dbReference type="SAM" id="SignalP"/>
    </source>
</evidence>
<name>A0A8S9R0I8_BRACR</name>
<gene>
    <name evidence="3" type="ORF">F2Q69_00017606</name>
</gene>
<dbReference type="EMBL" id="QGKX02000996">
    <property type="protein sequence ID" value="KAF3557088.1"/>
    <property type="molecule type" value="Genomic_DNA"/>
</dbReference>
<feature type="region of interest" description="Disordered" evidence="1">
    <location>
        <begin position="32"/>
        <end position="66"/>
    </location>
</feature>
<evidence type="ECO:0000256" key="1">
    <source>
        <dbReference type="SAM" id="MobiDB-lite"/>
    </source>
</evidence>
<accession>A0A8S9R0I8</accession>
<feature type="compositionally biased region" description="Basic and acidic residues" evidence="1">
    <location>
        <begin position="37"/>
        <end position="50"/>
    </location>
</feature>
<reference evidence="3" key="1">
    <citation type="submission" date="2019-12" db="EMBL/GenBank/DDBJ databases">
        <title>Genome sequencing and annotation of Brassica cretica.</title>
        <authorList>
            <person name="Studholme D.J."/>
            <person name="Sarris P."/>
        </authorList>
    </citation>
    <scope>NUCLEOTIDE SEQUENCE</scope>
    <source>
        <strain evidence="3">PFS-109/04</strain>
        <tissue evidence="3">Leaf</tissue>
    </source>
</reference>
<sequence>MLAAQITCLVMMLCTLVRTDWEHQVKRAEALTAAAADRSRSEEETIRTEVENDDDLETGLLQNTND</sequence>
<evidence type="ECO:0000313" key="3">
    <source>
        <dbReference type="EMBL" id="KAF3557088.1"/>
    </source>
</evidence>